<dbReference type="EMBL" id="CADEPM010000004">
    <property type="protein sequence ID" value="CAB3404200.1"/>
    <property type="molecule type" value="Genomic_DNA"/>
</dbReference>
<feature type="compositionally biased region" description="Low complexity" evidence="2">
    <location>
        <begin position="1354"/>
        <end position="1366"/>
    </location>
</feature>
<protein>
    <recommendedName>
        <fullName evidence="5">ELYS beta-propeller domain-containing protein</fullName>
    </recommendedName>
</protein>
<feature type="compositionally biased region" description="Acidic residues" evidence="2">
    <location>
        <begin position="1179"/>
        <end position="1192"/>
    </location>
</feature>
<feature type="compositionally biased region" description="Polar residues" evidence="2">
    <location>
        <begin position="929"/>
        <end position="944"/>
    </location>
</feature>
<feature type="compositionally biased region" description="Polar residues" evidence="2">
    <location>
        <begin position="1644"/>
        <end position="1655"/>
    </location>
</feature>
<name>A0A8S1ES18_9PELO</name>
<dbReference type="Proteomes" id="UP000494206">
    <property type="component" value="Unassembled WGS sequence"/>
</dbReference>
<comment type="caution">
    <text evidence="3">The sequence shown here is derived from an EMBL/GenBank/DDBJ whole genome shotgun (WGS) entry which is preliminary data.</text>
</comment>
<sequence length="1738" mass="195329">MGTLGQPSQLLVPATGIEYEFVGNNQRTKFLATPLGEQLEYFVRFDDNFLQVYNVLYETAVHSFDFPSDSKIIDVDYFPTKDGSFGVIVAVNDEKCTWEAENFVVALHVDENSSKKLKISHSLEIPEHVTILKTLFTNEDMDKRRQEFKLFSRIARWPHIIAIGAKNSKCFIGRLLEHSPEDEAYTVKHDSSKLVNFLGSLVLRSGETFRYAVNDVHKDYPVSAISVTSLALMPRSRTLLVGLSMGGIVCASLNPSNSLQILDLRHERCIRHIVPLEPEDDPEKYEFFFAAADGSPRHPLIIHLYRGNFKSEEEVSEESRYDRPFFYIVFEHAFKFSKKWIAIKGLTQQRAIGNGLGYQRTRSNEDSFAEINSSSLLNSSISFGSSLKRSMVFFVYEKIDITQKGSTLAGAIFDIDQYYYKRTPQCFLPDKTILRQCPFLSSIQSDISSADVHEACILLNQPTDISKFVSNVSDGDQLFYASALNFDRVIIGTSSSIMRMRISSIQDNSVLNSQAADLSAHEKIVLSGMLYNGKVDDVIRTLTGLMFESSRRMDIIMWAFYECCDFRNTIIDRIADVFEGTSMNLSPIANGVIYQGIQLFHDVHKLLLACIDVMKDSTKVKKCATSIKCFHDHTRLVRQFIIAGIVPKNTRITRKMKDAHTIRVRTAGQNGKGLPIQILVRRLHSFTSSLPFWDSIPHDQWYPPSAFHLLEPILERNVPEGMKRELIIQFIVDWIRAKRYGEPLTVEEIIKQALFTIGDQFLGTTHERIAFVLENEKFALQDFNKKNVFNADDSTICPNDETRKNDTSIMDPWTKQIEDQFEQRYRCSKTKTKVLTDDENDSRYQTFLMSRQKYSDLSKNFVNSNGMLRKLLPNVIKSKANSDKTGSDSKKEDDIRSVVKAMISRGKHGDVTLNTGSKPTGVPALASIPQPTKLLTNKAQNSTTGRKRLLVDTKNDDKVTSPSGTEPPLAKRRSQQFENDKNSGDVAPAQVPCDEDDEMLNAVTRTPARYLRRFTQRVDELSPTERMVPPTISIAPSSILKTAKSQQSPSRGRIRFAKGLKSSPDQDLFANDEKSVVKSLNFDILEEDDAGSTFVSCDTANDKETDQDECIETEKSFEEQIEEFEVYTDATPPQNASNAPIEASVEAQEDEVNSDENADIAKKQTEGEQHKQTEKTNEIAEDNEMEVGDAGEEVSKKVEEPEERIFEKTFEVADELPSKEIEKSVEIAEDIVEREELEEVVEREEESEKKEIVDIESEVFSEPIVDAPEIAGKIDEPNAEQAEPSGDVEMMETDDHDQNEHNGTFTVHVDKDGFERSFEKQMDSDLVEKEAAKFAAPSNEASRPNSSASGFIQTDLTNTTTRVTRLQSRTSSFSEERIISPELKLALEENASVKPDAVVSQKTPSKKPAKERKTPVRSSSRARSTDKESEMTIQTPRRSSRSRTASACQTVTAVEKKAIPEETEPVEAPTPRKSARSRNTSIGRAADQIVSNETKEESETVIAKKTPRKSARSRQSSVPVDLAVNNQPTEAVPTPKSGRRARSVSTSRNDPITIEPSEVMEMISEEPTTPKRGRVSKSPARARSVSTSRKAAASTNSDNVIEVIPSEEPEPVTPSRRGRPRKAANSESHDVIVEPVRSSKRITRASSEKPTSNWRSKFENALVQANQKIPKRSNKKSDDEVAPQSRTRTPSVSLRGSVSRIRSPSRKSAKIDELEECDATEETTTPRRSARRLGTPRL</sequence>
<feature type="region of interest" description="Disordered" evidence="2">
    <location>
        <begin position="1122"/>
        <end position="1202"/>
    </location>
</feature>
<reference evidence="3 4" key="1">
    <citation type="submission" date="2020-04" db="EMBL/GenBank/DDBJ databases">
        <authorList>
            <person name="Laetsch R D."/>
            <person name="Stevens L."/>
            <person name="Kumar S."/>
            <person name="Blaxter L. M."/>
        </authorList>
    </citation>
    <scope>NUCLEOTIDE SEQUENCE [LARGE SCALE GENOMIC DNA]</scope>
</reference>
<evidence type="ECO:0000256" key="1">
    <source>
        <dbReference type="SAM" id="Coils"/>
    </source>
</evidence>
<feature type="compositionally biased region" description="Acidic residues" evidence="2">
    <location>
        <begin position="1147"/>
        <end position="1158"/>
    </location>
</feature>
<feature type="compositionally biased region" description="Basic and acidic residues" evidence="2">
    <location>
        <begin position="949"/>
        <end position="959"/>
    </location>
</feature>
<evidence type="ECO:0000313" key="3">
    <source>
        <dbReference type="EMBL" id="CAB3404200.1"/>
    </source>
</evidence>
<feature type="compositionally biased region" description="Basic and acidic residues" evidence="2">
    <location>
        <begin position="1159"/>
        <end position="1178"/>
    </location>
</feature>
<gene>
    <name evidence="3" type="ORF">CBOVIS_LOCUS6574</name>
</gene>
<proteinExistence type="predicted"/>
<dbReference type="OrthoDB" id="20729at2759"/>
<evidence type="ECO:0008006" key="5">
    <source>
        <dbReference type="Google" id="ProtNLM"/>
    </source>
</evidence>
<feature type="coiled-coil region" evidence="1">
    <location>
        <begin position="1218"/>
        <end position="1247"/>
    </location>
</feature>
<feature type="region of interest" description="Disordered" evidence="2">
    <location>
        <begin position="1320"/>
        <end position="1738"/>
    </location>
</feature>
<keyword evidence="4" id="KW-1185">Reference proteome</keyword>
<organism evidence="3 4">
    <name type="scientific">Caenorhabditis bovis</name>
    <dbReference type="NCBI Taxonomy" id="2654633"/>
    <lineage>
        <taxon>Eukaryota</taxon>
        <taxon>Metazoa</taxon>
        <taxon>Ecdysozoa</taxon>
        <taxon>Nematoda</taxon>
        <taxon>Chromadorea</taxon>
        <taxon>Rhabditida</taxon>
        <taxon>Rhabditina</taxon>
        <taxon>Rhabditomorpha</taxon>
        <taxon>Rhabditoidea</taxon>
        <taxon>Rhabditidae</taxon>
        <taxon>Peloderinae</taxon>
        <taxon>Caenorhabditis</taxon>
    </lineage>
</organism>
<feature type="compositionally biased region" description="Basic and acidic residues" evidence="2">
    <location>
        <begin position="1320"/>
        <end position="1332"/>
    </location>
</feature>
<evidence type="ECO:0000256" key="2">
    <source>
        <dbReference type="SAM" id="MobiDB-lite"/>
    </source>
</evidence>
<evidence type="ECO:0000313" key="4">
    <source>
        <dbReference type="Proteomes" id="UP000494206"/>
    </source>
</evidence>
<feature type="compositionally biased region" description="Polar residues" evidence="2">
    <location>
        <begin position="1684"/>
        <end position="1702"/>
    </location>
</feature>
<feature type="compositionally biased region" description="Polar residues" evidence="2">
    <location>
        <begin position="1584"/>
        <end position="1599"/>
    </location>
</feature>
<accession>A0A8S1ES18</accession>
<keyword evidence="1" id="KW-0175">Coiled coil</keyword>
<feature type="compositionally biased region" description="Basic and acidic residues" evidence="2">
    <location>
        <begin position="1193"/>
        <end position="1202"/>
    </location>
</feature>
<feature type="region of interest" description="Disordered" evidence="2">
    <location>
        <begin position="906"/>
        <end position="992"/>
    </location>
</feature>
<feature type="region of interest" description="Disordered" evidence="2">
    <location>
        <begin position="1260"/>
        <end position="1305"/>
    </location>
</feature>
<feature type="compositionally biased region" description="Polar residues" evidence="2">
    <location>
        <begin position="1339"/>
        <end position="1352"/>
    </location>
</feature>
<feature type="compositionally biased region" description="Polar residues" evidence="2">
    <location>
        <begin position="1513"/>
        <end position="1529"/>
    </location>
</feature>